<dbReference type="OrthoDB" id="9801844at2"/>
<dbReference type="CDD" id="cd04470">
    <property type="entry name" value="S1_EF-P_repeat_1"/>
    <property type="match status" value="1"/>
</dbReference>
<comment type="subcellular location">
    <subcellularLocation>
        <location evidence="1 7">Cytoplasm</location>
    </subcellularLocation>
</comment>
<dbReference type="InterPro" id="IPR011768">
    <property type="entry name" value="Transl_elongation_fac_P"/>
</dbReference>
<dbReference type="GO" id="GO:0005829">
    <property type="term" value="C:cytosol"/>
    <property type="evidence" value="ECO:0007669"/>
    <property type="project" value="UniProtKB-ARBA"/>
</dbReference>
<dbReference type="Gene3D" id="2.30.30.30">
    <property type="match status" value="1"/>
</dbReference>
<keyword evidence="6 7" id="KW-0648">Protein biosynthesis</keyword>
<organism evidence="12 13">
    <name type="scientific">Treponema porcinum</name>
    <dbReference type="NCBI Taxonomy" id="261392"/>
    <lineage>
        <taxon>Bacteria</taxon>
        <taxon>Pseudomonadati</taxon>
        <taxon>Spirochaetota</taxon>
        <taxon>Spirochaetia</taxon>
        <taxon>Spirochaetales</taxon>
        <taxon>Treponemataceae</taxon>
        <taxon>Treponema</taxon>
    </lineage>
</organism>
<evidence type="ECO:0000256" key="2">
    <source>
        <dbReference type="ARBA" id="ARBA00004815"/>
    </source>
</evidence>
<sequence>MLMTSQLKVGTAFMYEGTPLIVQKMLGQRSGRAGMVTNLRVQNLVTKSTMDLGIDAGEKFDEVDLEAHTTKLSYIDGDTFVFMDQESYEQFELPKENLGDYAGYITPEDDLEIKLTFYEGKPVGIDMPVNVTRTVTYCEPGVKGDTSGKSLKPATLDTGIEVRVPLFINTDERIVIDTRDGSFVERAKN</sequence>
<comment type="function">
    <text evidence="7">Involved in peptide bond synthesis. Stimulates efficient translation and peptide-bond synthesis on native or reconstituted 70S ribosomes in vitro. Probably functions indirectly by altering the affinity of the ribosome for aminoacyl-tRNA, thus increasing their reactivity as acceptors for peptidyl transferase.</text>
</comment>
<dbReference type="SUPFAM" id="SSF50104">
    <property type="entry name" value="Translation proteins SH3-like domain"/>
    <property type="match status" value="1"/>
</dbReference>
<evidence type="ECO:0000256" key="3">
    <source>
        <dbReference type="ARBA" id="ARBA00009479"/>
    </source>
</evidence>
<dbReference type="HAMAP" id="MF_00141">
    <property type="entry name" value="EF_P"/>
    <property type="match status" value="1"/>
</dbReference>
<dbReference type="EMBL" id="FUWG01000002">
    <property type="protein sequence ID" value="SJZ29823.1"/>
    <property type="molecule type" value="Genomic_DNA"/>
</dbReference>
<dbReference type="InterPro" id="IPR013852">
    <property type="entry name" value="Transl_elong_P/YeiP_CS"/>
</dbReference>
<dbReference type="Gene3D" id="2.40.50.140">
    <property type="entry name" value="Nucleic acid-binding proteins"/>
    <property type="match status" value="2"/>
</dbReference>
<reference evidence="12 13" key="1">
    <citation type="submission" date="2017-02" db="EMBL/GenBank/DDBJ databases">
        <authorList>
            <person name="Peterson S.W."/>
        </authorList>
    </citation>
    <scope>NUCLEOTIDE SEQUENCE [LARGE SCALE GENOMIC DNA]</scope>
    <source>
        <strain evidence="12 13">ATCC BAA-908</strain>
    </source>
</reference>
<dbReference type="InterPro" id="IPR001059">
    <property type="entry name" value="Transl_elong_P/YeiP_cen"/>
</dbReference>
<dbReference type="FunFam" id="2.40.50.140:FF:000004">
    <property type="entry name" value="Elongation factor P"/>
    <property type="match status" value="1"/>
</dbReference>
<comment type="pathway">
    <text evidence="2 7">Protein biosynthesis; polypeptide chain elongation.</text>
</comment>
<proteinExistence type="inferred from homology"/>
<evidence type="ECO:0000256" key="1">
    <source>
        <dbReference type="ARBA" id="ARBA00004496"/>
    </source>
</evidence>
<dbReference type="Pfam" id="PF09285">
    <property type="entry name" value="Elong-fact-P_C"/>
    <property type="match status" value="1"/>
</dbReference>
<feature type="domain" description="Translation elongation factor P/YeiP central" evidence="11">
    <location>
        <begin position="67"/>
        <end position="123"/>
    </location>
</feature>
<dbReference type="Proteomes" id="UP000190423">
    <property type="component" value="Unassembled WGS sequence"/>
</dbReference>
<dbReference type="STRING" id="261392.SAMN02745149_00290"/>
<dbReference type="UniPathway" id="UPA00345"/>
<evidence type="ECO:0000259" key="10">
    <source>
        <dbReference type="SMART" id="SM00841"/>
    </source>
</evidence>
<evidence type="ECO:0000313" key="13">
    <source>
        <dbReference type="Proteomes" id="UP000190423"/>
    </source>
</evidence>
<evidence type="ECO:0000256" key="6">
    <source>
        <dbReference type="ARBA" id="ARBA00022917"/>
    </source>
</evidence>
<dbReference type="SMART" id="SM01185">
    <property type="entry name" value="EFP"/>
    <property type="match status" value="1"/>
</dbReference>
<evidence type="ECO:0000259" key="11">
    <source>
        <dbReference type="SMART" id="SM01185"/>
    </source>
</evidence>
<dbReference type="Pfam" id="PF08207">
    <property type="entry name" value="EFP_N"/>
    <property type="match status" value="1"/>
</dbReference>
<evidence type="ECO:0000256" key="4">
    <source>
        <dbReference type="ARBA" id="ARBA00022490"/>
    </source>
</evidence>
<dbReference type="NCBIfam" id="TIGR00038">
    <property type="entry name" value="efp"/>
    <property type="match status" value="1"/>
</dbReference>
<keyword evidence="13" id="KW-1185">Reference proteome</keyword>
<evidence type="ECO:0000256" key="7">
    <source>
        <dbReference type="HAMAP-Rule" id="MF_00141"/>
    </source>
</evidence>
<evidence type="ECO:0000313" key="12">
    <source>
        <dbReference type="EMBL" id="SJZ29823.1"/>
    </source>
</evidence>
<comment type="similarity">
    <text evidence="3 7 9">Belongs to the elongation factor P family.</text>
</comment>
<dbReference type="NCBIfam" id="NF001810">
    <property type="entry name" value="PRK00529.1"/>
    <property type="match status" value="1"/>
</dbReference>
<dbReference type="CDD" id="cd05794">
    <property type="entry name" value="S1_EF-P_repeat_2"/>
    <property type="match status" value="1"/>
</dbReference>
<dbReference type="InterPro" id="IPR014722">
    <property type="entry name" value="Rib_uL2_dom2"/>
</dbReference>
<dbReference type="SMART" id="SM00841">
    <property type="entry name" value="Elong-fact-P_C"/>
    <property type="match status" value="1"/>
</dbReference>
<evidence type="ECO:0000256" key="9">
    <source>
        <dbReference type="RuleBase" id="RU004389"/>
    </source>
</evidence>
<keyword evidence="5 7" id="KW-0251">Elongation factor</keyword>
<dbReference type="InterPro" id="IPR012340">
    <property type="entry name" value="NA-bd_OB-fold"/>
</dbReference>
<dbReference type="InterPro" id="IPR020599">
    <property type="entry name" value="Transl_elong_fac_P/YeiP"/>
</dbReference>
<dbReference type="GO" id="GO:0043043">
    <property type="term" value="P:peptide biosynthetic process"/>
    <property type="evidence" value="ECO:0007669"/>
    <property type="project" value="InterPro"/>
</dbReference>
<dbReference type="InterPro" id="IPR015365">
    <property type="entry name" value="Elong-fact-P_C"/>
</dbReference>
<accession>A0A1T4JI62</accession>
<evidence type="ECO:0000256" key="5">
    <source>
        <dbReference type="ARBA" id="ARBA00022768"/>
    </source>
</evidence>
<dbReference type="PROSITE" id="PS01275">
    <property type="entry name" value="EFP"/>
    <property type="match status" value="1"/>
</dbReference>
<gene>
    <name evidence="7" type="primary">efp</name>
    <name evidence="12" type="ORF">SAMN02745149_00290</name>
</gene>
<dbReference type="AlphaFoldDB" id="A0A1T4JI62"/>
<dbReference type="PANTHER" id="PTHR30053:SF14">
    <property type="entry name" value="TRANSLATION ELONGATION FACTOR KOW-LIKE DOMAIN-CONTAINING PROTEIN"/>
    <property type="match status" value="1"/>
</dbReference>
<dbReference type="FunFam" id="2.40.50.140:FF:000009">
    <property type="entry name" value="Elongation factor P"/>
    <property type="match status" value="1"/>
</dbReference>
<feature type="domain" description="Elongation factor P C-terminal" evidence="10">
    <location>
        <begin position="131"/>
        <end position="186"/>
    </location>
</feature>
<protein>
    <recommendedName>
        <fullName evidence="7 8">Elongation factor P</fullName>
        <shortName evidence="7">EF-P</shortName>
    </recommendedName>
</protein>
<dbReference type="InterPro" id="IPR008991">
    <property type="entry name" value="Translation_prot_SH3-like_sf"/>
</dbReference>
<evidence type="ECO:0000256" key="8">
    <source>
        <dbReference type="NCBIfam" id="TIGR00038"/>
    </source>
</evidence>
<dbReference type="Pfam" id="PF01132">
    <property type="entry name" value="EFP"/>
    <property type="match status" value="1"/>
</dbReference>
<keyword evidence="4 7" id="KW-0963">Cytoplasm</keyword>
<dbReference type="GO" id="GO:0003746">
    <property type="term" value="F:translation elongation factor activity"/>
    <property type="evidence" value="ECO:0007669"/>
    <property type="project" value="UniProtKB-UniRule"/>
</dbReference>
<dbReference type="PIRSF" id="PIRSF005901">
    <property type="entry name" value="EF-P"/>
    <property type="match status" value="1"/>
</dbReference>
<dbReference type="PANTHER" id="PTHR30053">
    <property type="entry name" value="ELONGATION FACTOR P"/>
    <property type="match status" value="1"/>
</dbReference>
<dbReference type="SUPFAM" id="SSF50249">
    <property type="entry name" value="Nucleic acid-binding proteins"/>
    <property type="match status" value="2"/>
</dbReference>
<name>A0A1T4JI62_TREPO</name>
<dbReference type="InterPro" id="IPR013185">
    <property type="entry name" value="Transl_elong_KOW-like"/>
</dbReference>